<reference evidence="1" key="1">
    <citation type="submission" date="2018-05" db="EMBL/GenBank/DDBJ databases">
        <authorList>
            <person name="Lanie J.A."/>
            <person name="Ng W.-L."/>
            <person name="Kazmierczak K.M."/>
            <person name="Andrzejewski T.M."/>
            <person name="Davidsen T.M."/>
            <person name="Wayne K.J."/>
            <person name="Tettelin H."/>
            <person name="Glass J.I."/>
            <person name="Rusch D."/>
            <person name="Podicherti R."/>
            <person name="Tsui H.-C.T."/>
            <person name="Winkler M.E."/>
        </authorList>
    </citation>
    <scope>NUCLEOTIDE SEQUENCE</scope>
</reference>
<dbReference type="EMBL" id="UINC01000688">
    <property type="protein sequence ID" value="SUZ59601.1"/>
    <property type="molecule type" value="Genomic_DNA"/>
</dbReference>
<evidence type="ECO:0000313" key="1">
    <source>
        <dbReference type="EMBL" id="SUZ59601.1"/>
    </source>
</evidence>
<name>A0A381NY90_9ZZZZ</name>
<organism evidence="1">
    <name type="scientific">marine metagenome</name>
    <dbReference type="NCBI Taxonomy" id="408172"/>
    <lineage>
        <taxon>unclassified sequences</taxon>
        <taxon>metagenomes</taxon>
        <taxon>ecological metagenomes</taxon>
    </lineage>
</organism>
<sequence length="109" mass="11457">MSSRAIFPRSATPTNVTTVQAAQAATDRYWGGGPTRSDAVFGIPVTYENGPVGAGPVAIVAITDSFPFDRAVIFGRAAPSLLLCATSHPPSYVTSCSVGHCKQVRDFIR</sequence>
<proteinExistence type="predicted"/>
<accession>A0A381NY90</accession>
<gene>
    <name evidence="1" type="ORF">METZ01_LOCUS12455</name>
</gene>
<protein>
    <submittedName>
        <fullName evidence="1">Uncharacterized protein</fullName>
    </submittedName>
</protein>
<dbReference type="AlphaFoldDB" id="A0A381NY90"/>